<evidence type="ECO:0000256" key="4">
    <source>
        <dbReference type="ARBA" id="ARBA00023136"/>
    </source>
</evidence>
<evidence type="ECO:0000256" key="1">
    <source>
        <dbReference type="ARBA" id="ARBA00004167"/>
    </source>
</evidence>
<protein>
    <recommendedName>
        <fullName evidence="6">LicD/FKTN/FKRP nucleotidyltransferase domain-containing protein</fullName>
    </recommendedName>
</protein>
<keyword evidence="2" id="KW-0812">Transmembrane</keyword>
<feature type="domain" description="LicD/FKTN/FKRP nucleotidyltransferase" evidence="6">
    <location>
        <begin position="97"/>
        <end position="202"/>
    </location>
</feature>
<dbReference type="Pfam" id="PF04991">
    <property type="entry name" value="LicD"/>
    <property type="match status" value="2"/>
</dbReference>
<evidence type="ECO:0000256" key="2">
    <source>
        <dbReference type="ARBA" id="ARBA00022692"/>
    </source>
</evidence>
<dbReference type="STRING" id="98403.A0A151GJN3"/>
<accession>A0A151GJN3</accession>
<organism evidence="7 8">
    <name type="scientific">Drechmeria coniospora</name>
    <name type="common">Nematophagous fungus</name>
    <name type="synonym">Meria coniospora</name>
    <dbReference type="NCBI Taxonomy" id="98403"/>
    <lineage>
        <taxon>Eukaryota</taxon>
        <taxon>Fungi</taxon>
        <taxon>Dikarya</taxon>
        <taxon>Ascomycota</taxon>
        <taxon>Pezizomycotina</taxon>
        <taxon>Sordariomycetes</taxon>
        <taxon>Hypocreomycetidae</taxon>
        <taxon>Hypocreales</taxon>
        <taxon>Ophiocordycipitaceae</taxon>
        <taxon>Drechmeria</taxon>
    </lineage>
</organism>
<dbReference type="AlphaFoldDB" id="A0A151GJN3"/>
<reference evidence="7 8" key="1">
    <citation type="journal article" date="2016" name="Sci. Rep.">
        <title>Insights into Adaptations to a Near-Obligate Nematode Endoparasitic Lifestyle from the Finished Genome of Drechmeria coniospora.</title>
        <authorList>
            <person name="Zhang L."/>
            <person name="Zhou Z."/>
            <person name="Guo Q."/>
            <person name="Fokkens L."/>
            <person name="Miskei M."/>
            <person name="Pocsi I."/>
            <person name="Zhang W."/>
            <person name="Chen M."/>
            <person name="Wang L."/>
            <person name="Sun Y."/>
            <person name="Donzelli B.G."/>
            <person name="Gibson D.M."/>
            <person name="Nelson D.R."/>
            <person name="Luo J.G."/>
            <person name="Rep M."/>
            <person name="Liu H."/>
            <person name="Yang S."/>
            <person name="Wang J."/>
            <person name="Krasnoff S.B."/>
            <person name="Xu Y."/>
            <person name="Molnar I."/>
            <person name="Lin M."/>
        </authorList>
    </citation>
    <scope>NUCLEOTIDE SEQUENCE [LARGE SCALE GENOMIC DNA]</scope>
    <source>
        <strain evidence="7 8">ARSEF 6962</strain>
    </source>
</reference>
<dbReference type="InParanoid" id="A0A151GJN3"/>
<dbReference type="PANTHER" id="PTHR15407:SF32">
    <property type="entry name" value="PROTEIN (MNN4), PUTATIVE (AFU_ORTHOLOGUE AFUA_1G03790)-RELATED"/>
    <property type="match status" value="1"/>
</dbReference>
<dbReference type="RefSeq" id="XP_040656659.1">
    <property type="nucleotide sequence ID" value="XM_040801626.1"/>
</dbReference>
<comment type="subcellular location">
    <subcellularLocation>
        <location evidence="1">Membrane</location>
        <topology evidence="1">Single-pass membrane protein</topology>
    </subcellularLocation>
</comment>
<keyword evidence="3" id="KW-1133">Transmembrane helix</keyword>
<keyword evidence="8" id="KW-1185">Reference proteome</keyword>
<sequence length="276" mass="32447">MMSHSTLLHLLLAIVGLACLVGVQAVPTPPRGPVRQRVKRDAVPESDEAIVRPKYFTERIGDPHYDARFFVRRLDDDDQLRVIRSLIQTYLDTFHQLGIDTWLMHGSLLGWWWGKKVMPWDSDIDVQVTEKDMYFLAAYHNMSTYYYEEGSLGEGRRFLLDINPHFRYRGRDDYLNTIDGRWIDMTTGLYIDITAARYDPAHENGEGILYDKNNHEFRDTYLYPMRNTEFEGMAAKIPFRYKAMLESEYGKAALEKDTYNEHKFDKGRQQWVLTPK</sequence>
<evidence type="ECO:0000313" key="7">
    <source>
        <dbReference type="EMBL" id="KYK57307.1"/>
    </source>
</evidence>
<feature type="chain" id="PRO_5007580643" description="LicD/FKTN/FKRP nucleotidyltransferase domain-containing protein" evidence="5">
    <location>
        <begin position="26"/>
        <end position="276"/>
    </location>
</feature>
<evidence type="ECO:0000313" key="8">
    <source>
        <dbReference type="Proteomes" id="UP000076580"/>
    </source>
</evidence>
<keyword evidence="4" id="KW-0472">Membrane</keyword>
<dbReference type="GO" id="GO:0009100">
    <property type="term" value="P:glycoprotein metabolic process"/>
    <property type="evidence" value="ECO:0007669"/>
    <property type="project" value="UniProtKB-ARBA"/>
</dbReference>
<proteinExistence type="predicted"/>
<comment type="caution">
    <text evidence="7">The sequence shown here is derived from an EMBL/GenBank/DDBJ whole genome shotgun (WGS) entry which is preliminary data.</text>
</comment>
<name>A0A151GJN3_DRECN</name>
<dbReference type="GO" id="GO:0016020">
    <property type="term" value="C:membrane"/>
    <property type="evidence" value="ECO:0007669"/>
    <property type="project" value="UniProtKB-SubCell"/>
</dbReference>
<gene>
    <name evidence="7" type="ORF">DCS_04315</name>
</gene>
<dbReference type="GeneID" id="63716958"/>
<dbReference type="EMBL" id="LAYC01000002">
    <property type="protein sequence ID" value="KYK57307.1"/>
    <property type="molecule type" value="Genomic_DNA"/>
</dbReference>
<dbReference type="InterPro" id="IPR007074">
    <property type="entry name" value="LicD/FKTN/FKRP_NTP_transf"/>
</dbReference>
<dbReference type="PANTHER" id="PTHR15407">
    <property type="entry name" value="FUKUTIN-RELATED"/>
    <property type="match status" value="1"/>
</dbReference>
<feature type="domain" description="LicD/FKTN/FKRP nucleotidyltransferase" evidence="6">
    <location>
        <begin position="209"/>
        <end position="250"/>
    </location>
</feature>
<keyword evidence="5" id="KW-0732">Signal</keyword>
<evidence type="ECO:0000256" key="5">
    <source>
        <dbReference type="SAM" id="SignalP"/>
    </source>
</evidence>
<feature type="signal peptide" evidence="5">
    <location>
        <begin position="1"/>
        <end position="25"/>
    </location>
</feature>
<dbReference type="Proteomes" id="UP000076580">
    <property type="component" value="Chromosome 02"/>
</dbReference>
<evidence type="ECO:0000256" key="3">
    <source>
        <dbReference type="ARBA" id="ARBA00022989"/>
    </source>
</evidence>
<dbReference type="InterPro" id="IPR009644">
    <property type="entry name" value="FKTN/MNN4/W02B3.4-1"/>
</dbReference>
<evidence type="ECO:0000259" key="6">
    <source>
        <dbReference type="Pfam" id="PF04991"/>
    </source>
</evidence>